<feature type="non-terminal residue" evidence="2">
    <location>
        <position position="1"/>
    </location>
</feature>
<dbReference type="Gramene" id="ERM93382">
    <property type="protein sequence ID" value="ERM93382"/>
    <property type="gene ID" value="AMTR_s05703p00003040"/>
</dbReference>
<accession>U5CZK0</accession>
<protein>
    <submittedName>
        <fullName evidence="2">Uncharacterized protein</fullName>
    </submittedName>
</protein>
<dbReference type="AlphaFoldDB" id="U5CZK0"/>
<dbReference type="HOGENOM" id="CLU_1048001_0_0_1"/>
<name>U5CZK0_AMBTC</name>
<reference evidence="3" key="1">
    <citation type="journal article" date="2013" name="Science">
        <title>The Amborella genome and the evolution of flowering plants.</title>
        <authorList>
            <consortium name="Amborella Genome Project"/>
        </authorList>
    </citation>
    <scope>NUCLEOTIDE SEQUENCE [LARGE SCALE GENOMIC DNA]</scope>
</reference>
<proteinExistence type="predicted"/>
<feature type="compositionally biased region" description="Polar residues" evidence="1">
    <location>
        <begin position="199"/>
        <end position="210"/>
    </location>
</feature>
<evidence type="ECO:0000256" key="1">
    <source>
        <dbReference type="SAM" id="MobiDB-lite"/>
    </source>
</evidence>
<evidence type="ECO:0000313" key="3">
    <source>
        <dbReference type="Proteomes" id="UP000017836"/>
    </source>
</evidence>
<keyword evidence="3" id="KW-1185">Reference proteome</keyword>
<gene>
    <name evidence="2" type="ORF">AMTR_s05703p00003040</name>
</gene>
<dbReference type="Proteomes" id="UP000017836">
    <property type="component" value="Unassembled WGS sequence"/>
</dbReference>
<dbReference type="EMBL" id="KI397799">
    <property type="protein sequence ID" value="ERM93382.1"/>
    <property type="molecule type" value="Genomic_DNA"/>
</dbReference>
<dbReference type="eggNOG" id="ENOG502SXHH">
    <property type="taxonomic scope" value="Eukaryota"/>
</dbReference>
<feature type="region of interest" description="Disordered" evidence="1">
    <location>
        <begin position="199"/>
        <end position="242"/>
    </location>
</feature>
<evidence type="ECO:0000313" key="2">
    <source>
        <dbReference type="EMBL" id="ERM93382.1"/>
    </source>
</evidence>
<sequence length="266" mass="29607">NLVTHLTPFYRVLHRVALYNWFPNSHLSAVTLEIGKFLYAVGTNVSIDLPSLIFERILEASESTGTRNKLPFPSLVQRVLMDAHPPLTTHDYQVQNPILSKSFLSVVNRKPSSTTPSATKVSKGKSPMFKGLSDSSWQVQMFTEFQSFAKRIRRIKSVSLPLRPPCIKWLLYQVTLLHHFPGDSLPDISLPEFHRDSFGASSDTSGNNAHMQGEPSALDPVTSSAQPDLDPPADTATPLCRQDHLPRGSLAQHRNLQIIFNEGGDI</sequence>
<feature type="non-terminal residue" evidence="2">
    <location>
        <position position="266"/>
    </location>
</feature>
<organism evidence="2 3">
    <name type="scientific">Amborella trichopoda</name>
    <dbReference type="NCBI Taxonomy" id="13333"/>
    <lineage>
        <taxon>Eukaryota</taxon>
        <taxon>Viridiplantae</taxon>
        <taxon>Streptophyta</taxon>
        <taxon>Embryophyta</taxon>
        <taxon>Tracheophyta</taxon>
        <taxon>Spermatophyta</taxon>
        <taxon>Magnoliopsida</taxon>
        <taxon>Amborellales</taxon>
        <taxon>Amborellaceae</taxon>
        <taxon>Amborella</taxon>
    </lineage>
</organism>